<dbReference type="GO" id="GO:0009847">
    <property type="term" value="P:spore germination"/>
    <property type="evidence" value="ECO:0007669"/>
    <property type="project" value="InterPro"/>
</dbReference>
<keyword evidence="3" id="KW-1133">Transmembrane helix</keyword>
<dbReference type="RefSeq" id="WP_282199313.1">
    <property type="nucleotide sequence ID" value="NZ_BOQE01000001.1"/>
</dbReference>
<dbReference type="Pfam" id="PF03323">
    <property type="entry name" value="GerA"/>
    <property type="match status" value="1"/>
</dbReference>
<reference evidence="4" key="1">
    <citation type="journal article" date="2023" name="Int. J. Syst. Evol. Microbiol.">
        <title>Collibacillus ludicampi gen. nov., sp. nov., a new soil bacterium of the family Alicyclobacillaceae.</title>
        <authorList>
            <person name="Jojima T."/>
            <person name="Ioku Y."/>
            <person name="Fukuta Y."/>
            <person name="Shirasaka N."/>
            <person name="Matsumura Y."/>
            <person name="Mori M."/>
        </authorList>
    </citation>
    <scope>NUCLEOTIDE SEQUENCE</scope>
    <source>
        <strain evidence="4">TP075</strain>
    </source>
</reference>
<comment type="similarity">
    <text evidence="1">Belongs to the GerABKA family.</text>
</comment>
<keyword evidence="3" id="KW-0812">Transmembrane</keyword>
<name>A0AAV4LET6_9BACL</name>
<dbReference type="PIRSF" id="PIRSF005690">
    <property type="entry name" value="GerBA"/>
    <property type="match status" value="1"/>
</dbReference>
<sequence length="515" mass="57224">MKQVRFWRSREPQQPVKPFPQQDVNLYSDVEQNMQVLRSMYTDCEDIVFRSFAIGVTTKAYLVYIEGLSNKEEIDKNVLTPLMHESVVSLNDLLDGERIPVSDVKEIKTFGECIEQISIGNSVLLLDTEDRGISLALAKFEKRRIEEPVAESVVRGPREGFTESIVVNMSLLRRRIKSPALKMKSLKIGRYTQTKVVVAYVEGIVDQTLVEEVMNRLKRIDYQGVFNSGEIEEFIEDNPFSPFPSLLDTERVDVVTYSLLEGRVAILTDGSPTVLVAPTSFFSLLQSPEDYHQRFLIGTAIRWLRFLFVGLSLLLPSLYVAILSYHQEMLPTTLLLTVAASREEVPFPAFVEAFLMEVTFEALREAGVRLPKQVGAAVSIVGALVIGQAAISAGLASSPMVMVVALTGIASFMIPRFTAGIALRMLRFPMIILAGTLGILGIMIGIIAIVVHVCSIRSFGVPYLQPIAPLKVRSILDTIVRAPVWAMDVRTHLTGEYNKFKESPGLKPGPEKGGD</sequence>
<dbReference type="PANTHER" id="PTHR22550">
    <property type="entry name" value="SPORE GERMINATION PROTEIN"/>
    <property type="match status" value="1"/>
</dbReference>
<dbReference type="PANTHER" id="PTHR22550:SF5">
    <property type="entry name" value="LEUCINE ZIPPER PROTEIN 4"/>
    <property type="match status" value="1"/>
</dbReference>
<dbReference type="EMBL" id="BOQE01000001">
    <property type="protein sequence ID" value="GIM46183.1"/>
    <property type="molecule type" value="Genomic_DNA"/>
</dbReference>
<accession>A0AAV4LET6</accession>
<feature type="transmembrane region" description="Helical" evidence="3">
    <location>
        <begin position="401"/>
        <end position="423"/>
    </location>
</feature>
<evidence type="ECO:0000256" key="1">
    <source>
        <dbReference type="ARBA" id="ARBA00005278"/>
    </source>
</evidence>
<dbReference type="GO" id="GO:0016020">
    <property type="term" value="C:membrane"/>
    <property type="evidence" value="ECO:0007669"/>
    <property type="project" value="InterPro"/>
</dbReference>
<dbReference type="InterPro" id="IPR004995">
    <property type="entry name" value="Spore_Ger"/>
</dbReference>
<evidence type="ECO:0000313" key="4">
    <source>
        <dbReference type="EMBL" id="GIM46183.1"/>
    </source>
</evidence>
<proteinExistence type="inferred from homology"/>
<dbReference type="Proteomes" id="UP001057291">
    <property type="component" value="Unassembled WGS sequence"/>
</dbReference>
<comment type="caution">
    <text evidence="4">The sequence shown here is derived from an EMBL/GenBank/DDBJ whole genome shotgun (WGS) entry which is preliminary data.</text>
</comment>
<organism evidence="4 5">
    <name type="scientific">Collibacillus ludicampi</name>
    <dbReference type="NCBI Taxonomy" id="2771369"/>
    <lineage>
        <taxon>Bacteria</taxon>
        <taxon>Bacillati</taxon>
        <taxon>Bacillota</taxon>
        <taxon>Bacilli</taxon>
        <taxon>Bacillales</taxon>
        <taxon>Alicyclobacillaceae</taxon>
        <taxon>Collibacillus</taxon>
    </lineage>
</organism>
<feature type="transmembrane region" description="Helical" evidence="3">
    <location>
        <begin position="303"/>
        <end position="325"/>
    </location>
</feature>
<gene>
    <name evidence="4" type="ORF">DNHGIG_17320</name>
</gene>
<evidence type="ECO:0000256" key="3">
    <source>
        <dbReference type="SAM" id="Phobius"/>
    </source>
</evidence>
<dbReference type="InterPro" id="IPR050768">
    <property type="entry name" value="UPF0353/GerABKA_families"/>
</dbReference>
<keyword evidence="5" id="KW-1185">Reference proteome</keyword>
<protein>
    <submittedName>
        <fullName evidence="4">Spore germination protein</fullName>
    </submittedName>
</protein>
<feature type="transmembrane region" description="Helical" evidence="3">
    <location>
        <begin position="430"/>
        <end position="453"/>
    </location>
</feature>
<dbReference type="AlphaFoldDB" id="A0AAV4LET6"/>
<keyword evidence="2 3" id="KW-0472">Membrane</keyword>
<feature type="transmembrane region" description="Helical" evidence="3">
    <location>
        <begin position="375"/>
        <end position="395"/>
    </location>
</feature>
<evidence type="ECO:0000313" key="5">
    <source>
        <dbReference type="Proteomes" id="UP001057291"/>
    </source>
</evidence>
<evidence type="ECO:0000256" key="2">
    <source>
        <dbReference type="ARBA" id="ARBA00023136"/>
    </source>
</evidence>